<gene>
    <name evidence="1" type="primary">nrdD</name>
    <name evidence="1" type="ORF">KHX13_04820</name>
</gene>
<sequence length="611" mass="69655">MKQLREIQVKDREDFIKDYIGSLNAATGSEVDANSNVTQKTVATMEAELYKPYTIQINRQLVKEKLEEMNLVDDLPHYYESDIRRHIIYVHDETSLKPYCASITLYPFLLEGTKCIGGVSGPPTNLQSFCGSFVNLVYQVASNFAGAIATVEFLHYFDYFARKQYGKDYLVTNEREIKQELQGVVYGLNQPASARGDQSVFWNISVLDRPYMKELFGGFFYPDGTQPDFDSLMKLQKFFMEWFRIERTKELLTFPVLTASLLTEGKNSITDRDTMSFVDYDFMSFCAEQLSKGHSFFVYMSDSVDSLASCCRLRNELADNTFSYSLGAGGVVTGSAQVITINMNRLIQDAYYLYGDDQKKIDEVIRGQLSYVHAYLLAHKAVYRDYINAGMLPAYTAGFMDLDKQFLTVGVNGVAEAAEFLGYTVGNNKEYKKWLGHILGIFKSENKKALEKYGCRFNTEFVPAENLGVKNAKWDREEGYEVSRDCYNSYFYLVEDEDTNILDKFSLYSEDVCENLDGGSALHLNLAQLPTVAQAKHLFTLAMRKGTPYWTINVLCTICNDCGKIDPVTRTSCEHCGSKNIDYGTRVIGYLKRISNFSEARQKEAFKRFYI</sequence>
<dbReference type="GO" id="GO:0004748">
    <property type="term" value="F:ribonucleoside-diphosphate reductase activity, thioredoxin disulfide as acceptor"/>
    <property type="evidence" value="ECO:0007669"/>
    <property type="project" value="TreeGrafter"/>
</dbReference>
<dbReference type="PANTHER" id="PTHR21075:SF0">
    <property type="entry name" value="ANAEROBIC RIBONUCLEOSIDE-TRIPHOSPHATE REDUCTASE"/>
    <property type="match status" value="1"/>
</dbReference>
<dbReference type="Pfam" id="PF13597">
    <property type="entry name" value="NRDD"/>
    <property type="match status" value="1"/>
</dbReference>
<dbReference type="GO" id="GO:0009265">
    <property type="term" value="P:2'-deoxyribonucleotide biosynthetic process"/>
    <property type="evidence" value="ECO:0007669"/>
    <property type="project" value="TreeGrafter"/>
</dbReference>
<dbReference type="AlphaFoldDB" id="A0A943EG99"/>
<comment type="caution">
    <text evidence="1">The sequence shown here is derived from an EMBL/GenBank/DDBJ whole genome shotgun (WGS) entry which is preliminary data.</text>
</comment>
<accession>A0A943EG99</accession>
<reference evidence="1" key="1">
    <citation type="submission" date="2021-02" db="EMBL/GenBank/DDBJ databases">
        <title>Infant gut strain persistence is associated with maternal origin, phylogeny, and functional potential including surface adhesion and iron acquisition.</title>
        <authorList>
            <person name="Lou Y.C."/>
        </authorList>
    </citation>
    <scope>NUCLEOTIDE SEQUENCE</scope>
    <source>
        <strain evidence="1">L3_106_000M1_dasL3_106_000M1_concoct_15</strain>
    </source>
</reference>
<dbReference type="Gene3D" id="3.20.70.20">
    <property type="match status" value="1"/>
</dbReference>
<name>A0A943EG99_9FIRM</name>
<dbReference type="InterPro" id="IPR012833">
    <property type="entry name" value="NrdD"/>
</dbReference>
<proteinExistence type="predicted"/>
<dbReference type="GO" id="GO:0006260">
    <property type="term" value="P:DNA replication"/>
    <property type="evidence" value="ECO:0007669"/>
    <property type="project" value="InterPro"/>
</dbReference>
<dbReference type="GO" id="GO:0008998">
    <property type="term" value="F:ribonucleoside-triphosphate reductase (thioredoxin) activity"/>
    <property type="evidence" value="ECO:0007669"/>
    <property type="project" value="InterPro"/>
</dbReference>
<dbReference type="PANTHER" id="PTHR21075">
    <property type="entry name" value="ANAEROBIC RIBONUCLEOSIDE-TRIPHOSPHATE REDUCTASE"/>
    <property type="match status" value="1"/>
</dbReference>
<dbReference type="EMBL" id="JAGZCZ010000005">
    <property type="protein sequence ID" value="MBS5519639.1"/>
    <property type="molecule type" value="Genomic_DNA"/>
</dbReference>
<dbReference type="SUPFAM" id="SSF51998">
    <property type="entry name" value="PFL-like glycyl radical enzymes"/>
    <property type="match status" value="1"/>
</dbReference>
<evidence type="ECO:0000313" key="2">
    <source>
        <dbReference type="Proteomes" id="UP000754226"/>
    </source>
</evidence>
<dbReference type="Proteomes" id="UP000754226">
    <property type="component" value="Unassembled WGS sequence"/>
</dbReference>
<organism evidence="1 2">
    <name type="scientific">Acidaminococcus intestini</name>
    <dbReference type="NCBI Taxonomy" id="187327"/>
    <lineage>
        <taxon>Bacteria</taxon>
        <taxon>Bacillati</taxon>
        <taxon>Bacillota</taxon>
        <taxon>Negativicutes</taxon>
        <taxon>Acidaminococcales</taxon>
        <taxon>Acidaminococcaceae</taxon>
        <taxon>Acidaminococcus</taxon>
    </lineage>
</organism>
<dbReference type="NCBIfam" id="TIGR02827">
    <property type="entry name" value="RNR_anaer_Bdell"/>
    <property type="match status" value="1"/>
</dbReference>
<protein>
    <submittedName>
        <fullName evidence="1">Anaerobic ribonucleoside-triphosphate reductase</fullName>
    </submittedName>
</protein>
<dbReference type="NCBIfam" id="NF006127">
    <property type="entry name" value="PRK08271.1"/>
    <property type="match status" value="1"/>
</dbReference>
<evidence type="ECO:0000313" key="1">
    <source>
        <dbReference type="EMBL" id="MBS5519639.1"/>
    </source>
</evidence>
<dbReference type="GO" id="GO:0031250">
    <property type="term" value="C:anaerobic ribonucleoside-triphosphate reductase complex"/>
    <property type="evidence" value="ECO:0007669"/>
    <property type="project" value="TreeGrafter"/>
</dbReference>